<dbReference type="InterPro" id="IPR050679">
    <property type="entry name" value="Bact_HTH_transcr_reg"/>
</dbReference>
<keyword evidence="3" id="KW-1185">Reference proteome</keyword>
<reference evidence="2 3" key="1">
    <citation type="submission" date="2020-08" db="EMBL/GenBank/DDBJ databases">
        <title>Sequencing the genomes of 1000 actinobacteria strains.</title>
        <authorList>
            <person name="Klenk H.-P."/>
        </authorList>
    </citation>
    <scope>NUCLEOTIDE SEQUENCE [LARGE SCALE GENOMIC DNA]</scope>
    <source>
        <strain evidence="2 3">DSM 17294</strain>
    </source>
</reference>
<dbReference type="EMBL" id="JACHNF010000001">
    <property type="protein sequence ID" value="MBB5981661.1"/>
    <property type="molecule type" value="Genomic_DNA"/>
</dbReference>
<evidence type="ECO:0000259" key="1">
    <source>
        <dbReference type="SMART" id="SM00866"/>
    </source>
</evidence>
<comment type="caution">
    <text evidence="2">The sequence shown here is derived from an EMBL/GenBank/DDBJ whole genome shotgun (WGS) entry which is preliminary data.</text>
</comment>
<dbReference type="GO" id="GO:0045892">
    <property type="term" value="P:negative regulation of DNA-templated transcription"/>
    <property type="evidence" value="ECO:0007669"/>
    <property type="project" value="TreeGrafter"/>
</dbReference>
<gene>
    <name evidence="2" type="ORF">HDA44_005002</name>
</gene>
<dbReference type="Pfam" id="PF07702">
    <property type="entry name" value="UTRA"/>
    <property type="match status" value="1"/>
</dbReference>
<dbReference type="SMART" id="SM00866">
    <property type="entry name" value="UTRA"/>
    <property type="match status" value="1"/>
</dbReference>
<evidence type="ECO:0000313" key="3">
    <source>
        <dbReference type="Proteomes" id="UP000558997"/>
    </source>
</evidence>
<dbReference type="InterPro" id="IPR028978">
    <property type="entry name" value="Chorismate_lyase_/UTRA_dom_sf"/>
</dbReference>
<feature type="domain" description="UbiC transcription regulator-associated" evidence="1">
    <location>
        <begin position="2"/>
        <end position="129"/>
    </location>
</feature>
<organism evidence="2 3">
    <name type="scientific">Kribbella solani</name>
    <dbReference type="NCBI Taxonomy" id="236067"/>
    <lineage>
        <taxon>Bacteria</taxon>
        <taxon>Bacillati</taxon>
        <taxon>Actinomycetota</taxon>
        <taxon>Actinomycetes</taxon>
        <taxon>Propionibacteriales</taxon>
        <taxon>Kribbellaceae</taxon>
        <taxon>Kribbella</taxon>
    </lineage>
</organism>
<dbReference type="Proteomes" id="UP000558997">
    <property type="component" value="Unassembled WGS sequence"/>
</dbReference>
<dbReference type="AlphaFoldDB" id="A0A841DUN8"/>
<dbReference type="PANTHER" id="PTHR44846">
    <property type="entry name" value="MANNOSYL-D-GLYCERATE TRANSPORT/METABOLISM SYSTEM REPRESSOR MNGR-RELATED"/>
    <property type="match status" value="1"/>
</dbReference>
<sequence length="148" mass="16386">MSLEVAGPDFAKRLQVPEGDAIVSRGFVRYADNQPLSLQVSYYPMDIAQQAGLVVPHDVPGGAIRAMAAVGHEEIGYRDEITARMPTPDEVRKLQLASGTPTIVYVRTTFSDKRPLRLTLTTFASDRNRIIYELGDMTAYLAQEDADR</sequence>
<dbReference type="GO" id="GO:0003677">
    <property type="term" value="F:DNA binding"/>
    <property type="evidence" value="ECO:0007669"/>
    <property type="project" value="InterPro"/>
</dbReference>
<dbReference type="InterPro" id="IPR011663">
    <property type="entry name" value="UTRA"/>
</dbReference>
<name>A0A841DUN8_9ACTN</name>
<dbReference type="SUPFAM" id="SSF64288">
    <property type="entry name" value="Chorismate lyase-like"/>
    <property type="match status" value="1"/>
</dbReference>
<evidence type="ECO:0000313" key="2">
    <source>
        <dbReference type="EMBL" id="MBB5981661.1"/>
    </source>
</evidence>
<dbReference type="PANTHER" id="PTHR44846:SF17">
    <property type="entry name" value="GNTR-FAMILY TRANSCRIPTIONAL REGULATOR"/>
    <property type="match status" value="1"/>
</dbReference>
<dbReference type="Gene3D" id="3.40.1410.10">
    <property type="entry name" value="Chorismate lyase-like"/>
    <property type="match status" value="1"/>
</dbReference>
<accession>A0A841DUN8</accession>
<proteinExistence type="predicted"/>
<protein>
    <submittedName>
        <fullName evidence="2">GntR family transcriptional regulator</fullName>
    </submittedName>
</protein>